<protein>
    <submittedName>
        <fullName evidence="1">Uncharacterized protein</fullName>
    </submittedName>
</protein>
<dbReference type="Proteomes" id="UP000076738">
    <property type="component" value="Unassembled WGS sequence"/>
</dbReference>
<reference evidence="1 2" key="1">
    <citation type="journal article" date="2016" name="Mol. Biol. Evol.">
        <title>Comparative Genomics of Early-Diverging Mushroom-Forming Fungi Provides Insights into the Origins of Lignocellulose Decay Capabilities.</title>
        <authorList>
            <person name="Nagy L.G."/>
            <person name="Riley R."/>
            <person name="Tritt A."/>
            <person name="Adam C."/>
            <person name="Daum C."/>
            <person name="Floudas D."/>
            <person name="Sun H."/>
            <person name="Yadav J.S."/>
            <person name="Pangilinan J."/>
            <person name="Larsson K.H."/>
            <person name="Matsuura K."/>
            <person name="Barry K."/>
            <person name="Labutti K."/>
            <person name="Kuo R."/>
            <person name="Ohm R.A."/>
            <person name="Bhattacharya S.S."/>
            <person name="Shirouzu T."/>
            <person name="Yoshinaga Y."/>
            <person name="Martin F.M."/>
            <person name="Grigoriev I.V."/>
            <person name="Hibbett D.S."/>
        </authorList>
    </citation>
    <scope>NUCLEOTIDE SEQUENCE [LARGE SCALE GENOMIC DNA]</scope>
    <source>
        <strain evidence="1 2">TUFC12733</strain>
    </source>
</reference>
<dbReference type="OrthoDB" id="3224367at2759"/>
<sequence length="318" mass="35248">MSSFPLPELPPYLTLLLTGILSPPCPLHLALAHLASQPGATHGRSRVLIVTARSQDTFERKLRAYDDAWLNENSLKGRWAPLLACIEIFYSKTPVELRQVLSLLRPSSLLNSQLPGAPSKAVLDVIPSLVILHDLSAWFIGEMRKPSHALSNYLELVSMGLDFARYLNQLQEGAEPTRLALIDGKLCDLCLPVVGQTPEKADATKTASDDAPHDVEQMKQKLEPLLPVISKYFDWVGCVEKCSVPSPSAAEEDYPSHPQLSMRRLKLHRSTSLSGLSTKLPEEHTFQWKEDRPLLGEFSELKATTITHLDGEEGKPCC</sequence>
<keyword evidence="2" id="KW-1185">Reference proteome</keyword>
<name>A0A167NT04_CALVF</name>
<dbReference type="AlphaFoldDB" id="A0A167NT04"/>
<evidence type="ECO:0000313" key="2">
    <source>
        <dbReference type="Proteomes" id="UP000076738"/>
    </source>
</evidence>
<accession>A0A167NT04</accession>
<gene>
    <name evidence="1" type="ORF">CALVIDRAFT_51875</name>
</gene>
<dbReference type="EMBL" id="KV417277">
    <property type="protein sequence ID" value="KZO98043.1"/>
    <property type="molecule type" value="Genomic_DNA"/>
</dbReference>
<dbReference type="STRING" id="1330018.A0A167NT04"/>
<evidence type="ECO:0000313" key="1">
    <source>
        <dbReference type="EMBL" id="KZO98043.1"/>
    </source>
</evidence>
<proteinExistence type="predicted"/>
<organism evidence="1 2">
    <name type="scientific">Calocera viscosa (strain TUFC12733)</name>
    <dbReference type="NCBI Taxonomy" id="1330018"/>
    <lineage>
        <taxon>Eukaryota</taxon>
        <taxon>Fungi</taxon>
        <taxon>Dikarya</taxon>
        <taxon>Basidiomycota</taxon>
        <taxon>Agaricomycotina</taxon>
        <taxon>Dacrymycetes</taxon>
        <taxon>Dacrymycetales</taxon>
        <taxon>Dacrymycetaceae</taxon>
        <taxon>Calocera</taxon>
    </lineage>
</organism>